<reference evidence="2" key="1">
    <citation type="journal article" date="2014" name="Science">
        <title>Ancient hybridizations among the ancestral genomes of bread wheat.</title>
        <authorList>
            <consortium name="International Wheat Genome Sequencing Consortium,"/>
            <person name="Marcussen T."/>
            <person name="Sandve S.R."/>
            <person name="Heier L."/>
            <person name="Spannagl M."/>
            <person name="Pfeifer M."/>
            <person name="Jakobsen K.S."/>
            <person name="Wulff B.B."/>
            <person name="Steuernagel B."/>
            <person name="Mayer K.F."/>
            <person name="Olsen O.A."/>
        </authorList>
    </citation>
    <scope>NUCLEOTIDE SEQUENCE [LARGE SCALE GENOMIC DNA]</scope>
    <source>
        <strain evidence="2">cv. AL8/78</strain>
    </source>
</reference>
<dbReference type="AlphaFoldDB" id="A0A453I1R1"/>
<reference evidence="1" key="3">
    <citation type="journal article" date="2017" name="Nature">
        <title>Genome sequence of the progenitor of the wheat D genome Aegilops tauschii.</title>
        <authorList>
            <person name="Luo M.C."/>
            <person name="Gu Y.Q."/>
            <person name="Puiu D."/>
            <person name="Wang H."/>
            <person name="Twardziok S.O."/>
            <person name="Deal K.R."/>
            <person name="Huo N."/>
            <person name="Zhu T."/>
            <person name="Wang L."/>
            <person name="Wang Y."/>
            <person name="McGuire P.E."/>
            <person name="Liu S."/>
            <person name="Long H."/>
            <person name="Ramasamy R.K."/>
            <person name="Rodriguez J.C."/>
            <person name="Van S.L."/>
            <person name="Yuan L."/>
            <person name="Wang Z."/>
            <person name="Xia Z."/>
            <person name="Xiao L."/>
            <person name="Anderson O.D."/>
            <person name="Ouyang S."/>
            <person name="Liang Y."/>
            <person name="Zimin A.V."/>
            <person name="Pertea G."/>
            <person name="Qi P."/>
            <person name="Bennetzen J.L."/>
            <person name="Dai X."/>
            <person name="Dawson M.W."/>
            <person name="Muller H.G."/>
            <person name="Kugler K."/>
            <person name="Rivarola-Duarte L."/>
            <person name="Spannagl M."/>
            <person name="Mayer K.F.X."/>
            <person name="Lu F.H."/>
            <person name="Bevan M.W."/>
            <person name="Leroy P."/>
            <person name="Li P."/>
            <person name="You F.M."/>
            <person name="Sun Q."/>
            <person name="Liu Z."/>
            <person name="Lyons E."/>
            <person name="Wicker T."/>
            <person name="Salzberg S.L."/>
            <person name="Devos K.M."/>
            <person name="Dvorak J."/>
        </authorList>
    </citation>
    <scope>NUCLEOTIDE SEQUENCE [LARGE SCALE GENOMIC DNA]</scope>
    <source>
        <strain evidence="1">cv. AL8/78</strain>
    </source>
</reference>
<dbReference type="EnsemblPlants" id="AET4Gv20407300.1">
    <property type="protein sequence ID" value="AET4Gv20407300.1"/>
    <property type="gene ID" value="AET4Gv20407300"/>
</dbReference>
<evidence type="ECO:0008006" key="3">
    <source>
        <dbReference type="Google" id="ProtNLM"/>
    </source>
</evidence>
<name>A0A453I1R1_AEGTS</name>
<evidence type="ECO:0000313" key="1">
    <source>
        <dbReference type="EnsemblPlants" id="AET4Gv20407300.1"/>
    </source>
</evidence>
<organism evidence="1 2">
    <name type="scientific">Aegilops tauschii subsp. strangulata</name>
    <name type="common">Goatgrass</name>
    <dbReference type="NCBI Taxonomy" id="200361"/>
    <lineage>
        <taxon>Eukaryota</taxon>
        <taxon>Viridiplantae</taxon>
        <taxon>Streptophyta</taxon>
        <taxon>Embryophyta</taxon>
        <taxon>Tracheophyta</taxon>
        <taxon>Spermatophyta</taxon>
        <taxon>Magnoliopsida</taxon>
        <taxon>Liliopsida</taxon>
        <taxon>Poales</taxon>
        <taxon>Poaceae</taxon>
        <taxon>BOP clade</taxon>
        <taxon>Pooideae</taxon>
        <taxon>Triticodae</taxon>
        <taxon>Triticeae</taxon>
        <taxon>Triticinae</taxon>
        <taxon>Aegilops</taxon>
    </lineage>
</organism>
<dbReference type="Gramene" id="AET4Gv20407300.1">
    <property type="protein sequence ID" value="AET4Gv20407300.1"/>
    <property type="gene ID" value="AET4Gv20407300"/>
</dbReference>
<dbReference type="Proteomes" id="UP000015105">
    <property type="component" value="Chromosome 4D"/>
</dbReference>
<reference evidence="1" key="5">
    <citation type="journal article" date="2021" name="G3 (Bethesda)">
        <title>Aegilops tauschii genome assembly Aet v5.0 features greater sequence contiguity and improved annotation.</title>
        <authorList>
            <person name="Wang L."/>
            <person name="Zhu T."/>
            <person name="Rodriguez J.C."/>
            <person name="Deal K.R."/>
            <person name="Dubcovsky J."/>
            <person name="McGuire P.E."/>
            <person name="Lux T."/>
            <person name="Spannagl M."/>
            <person name="Mayer K.F.X."/>
            <person name="Baldrich P."/>
            <person name="Meyers B.C."/>
            <person name="Huo N."/>
            <person name="Gu Y.Q."/>
            <person name="Zhou H."/>
            <person name="Devos K.M."/>
            <person name="Bennetzen J.L."/>
            <person name="Unver T."/>
            <person name="Budak H."/>
            <person name="Gulick P.J."/>
            <person name="Galiba G."/>
            <person name="Kalapos B."/>
            <person name="Nelson D.R."/>
            <person name="Li P."/>
            <person name="You F.M."/>
            <person name="Luo M.C."/>
            <person name="Dvorak J."/>
        </authorList>
    </citation>
    <scope>NUCLEOTIDE SEQUENCE [LARGE SCALE GENOMIC DNA]</scope>
    <source>
        <strain evidence="1">cv. AL8/78</strain>
    </source>
</reference>
<proteinExistence type="predicted"/>
<evidence type="ECO:0000313" key="2">
    <source>
        <dbReference type="Proteomes" id="UP000015105"/>
    </source>
</evidence>
<sequence>IASDCKAAVEAIGKGSSSEYGAVVLEINQSSRDFISCIFSHEFRTSNVEA</sequence>
<keyword evidence="2" id="KW-1185">Reference proteome</keyword>
<reference evidence="1" key="4">
    <citation type="submission" date="2019-03" db="UniProtKB">
        <authorList>
            <consortium name="EnsemblPlants"/>
        </authorList>
    </citation>
    <scope>IDENTIFICATION</scope>
</reference>
<accession>A0A453I1R1</accession>
<protein>
    <recommendedName>
        <fullName evidence="3">RNase H type-1 domain-containing protein</fullName>
    </recommendedName>
</protein>
<reference evidence="2" key="2">
    <citation type="journal article" date="2017" name="Nat. Plants">
        <title>The Aegilops tauschii genome reveals multiple impacts of transposons.</title>
        <authorList>
            <person name="Zhao G."/>
            <person name="Zou C."/>
            <person name="Li K."/>
            <person name="Wang K."/>
            <person name="Li T."/>
            <person name="Gao L."/>
            <person name="Zhang X."/>
            <person name="Wang H."/>
            <person name="Yang Z."/>
            <person name="Liu X."/>
            <person name="Jiang W."/>
            <person name="Mao L."/>
            <person name="Kong X."/>
            <person name="Jiao Y."/>
            <person name="Jia J."/>
        </authorList>
    </citation>
    <scope>NUCLEOTIDE SEQUENCE [LARGE SCALE GENOMIC DNA]</scope>
    <source>
        <strain evidence="2">cv. AL8/78</strain>
    </source>
</reference>